<evidence type="ECO:0000313" key="3">
    <source>
        <dbReference type="Proteomes" id="UP001449225"/>
    </source>
</evidence>
<dbReference type="EMBL" id="JBBMRA010000003">
    <property type="protein sequence ID" value="MEM5535700.1"/>
    <property type="molecule type" value="Genomic_DNA"/>
</dbReference>
<name>A0ABU9TPQ0_9GAMM</name>
<comment type="caution">
    <text evidence="2">The sequence shown here is derived from an EMBL/GenBank/DDBJ whole genome shotgun (WGS) entry which is preliminary data.</text>
</comment>
<reference evidence="2 3" key="1">
    <citation type="submission" date="2024-03" db="EMBL/GenBank/DDBJ databases">
        <title>Community enrichment and isolation of bacterial strains for fucoidan degradation.</title>
        <authorList>
            <person name="Sichert A."/>
        </authorList>
    </citation>
    <scope>NUCLEOTIDE SEQUENCE [LARGE SCALE GENOMIC DNA]</scope>
    <source>
        <strain evidence="2 3">AS76</strain>
    </source>
</reference>
<feature type="chain" id="PRO_5047221596" evidence="1">
    <location>
        <begin position="27"/>
        <end position="170"/>
    </location>
</feature>
<keyword evidence="1" id="KW-0732">Signal</keyword>
<keyword evidence="3" id="KW-1185">Reference proteome</keyword>
<organism evidence="2 3">
    <name type="scientific">Neptuniibacter pectenicola</name>
    <dbReference type="NCBI Taxonomy" id="1806669"/>
    <lineage>
        <taxon>Bacteria</taxon>
        <taxon>Pseudomonadati</taxon>
        <taxon>Pseudomonadota</taxon>
        <taxon>Gammaproteobacteria</taxon>
        <taxon>Oceanospirillales</taxon>
        <taxon>Oceanospirillaceae</taxon>
        <taxon>Neptuniibacter</taxon>
    </lineage>
</organism>
<evidence type="ECO:0000256" key="1">
    <source>
        <dbReference type="SAM" id="SignalP"/>
    </source>
</evidence>
<proteinExistence type="predicted"/>
<accession>A0ABU9TPQ0</accession>
<protein>
    <submittedName>
        <fullName evidence="2">Uncharacterized protein</fullName>
    </submittedName>
</protein>
<gene>
    <name evidence="2" type="ORF">WNY58_04765</name>
</gene>
<dbReference type="Proteomes" id="UP001449225">
    <property type="component" value="Unassembled WGS sequence"/>
</dbReference>
<sequence length="170" mass="18220">MTLRRTLLLGAAAFGMSIMMASPTMAQGGDDPITGIDIIIKKDPGSQPIKPFSLDGREIKMLNGLKGADRPTFVLKTVAEQIGADGAFVQSGMKALGDIWCGPCKMANEIAVKFPVGKTTYMLKLHIQEEGIIRQQGLTGHTSRGKLANDWAVGKHKQSVLTESKRAVSP</sequence>
<feature type="signal peptide" evidence="1">
    <location>
        <begin position="1"/>
        <end position="26"/>
    </location>
</feature>
<evidence type="ECO:0000313" key="2">
    <source>
        <dbReference type="EMBL" id="MEM5535700.1"/>
    </source>
</evidence>
<dbReference type="RefSeq" id="WP_342853884.1">
    <property type="nucleotide sequence ID" value="NZ_JBBMRA010000003.1"/>
</dbReference>